<evidence type="ECO:0000259" key="4">
    <source>
        <dbReference type="PROSITE" id="PS50966"/>
    </source>
</evidence>
<dbReference type="AlphaFoldDB" id="A0AAN1WLS6"/>
<dbReference type="GO" id="GO:0008270">
    <property type="term" value="F:zinc ion binding"/>
    <property type="evidence" value="ECO:0007669"/>
    <property type="project" value="UniProtKB-KW"/>
</dbReference>
<proteinExistence type="predicted"/>
<name>A0AAN1WLS6_9GAMM</name>
<keyword evidence="1" id="KW-0378">Hydrolase</keyword>
<evidence type="ECO:0000313" key="7">
    <source>
        <dbReference type="EMBL" id="BCD99920.1"/>
    </source>
</evidence>
<feature type="domain" description="SWIM-type" evidence="4">
    <location>
        <begin position="51"/>
        <end position="85"/>
    </location>
</feature>
<evidence type="ECO:0000313" key="8">
    <source>
        <dbReference type="Proteomes" id="UP001320119"/>
    </source>
</evidence>
<dbReference type="GO" id="GO:0016787">
    <property type="term" value="F:hydrolase activity"/>
    <property type="evidence" value="ECO:0007669"/>
    <property type="project" value="UniProtKB-KW"/>
</dbReference>
<dbReference type="SMART" id="SM00490">
    <property type="entry name" value="HELICc"/>
    <property type="match status" value="1"/>
</dbReference>
<evidence type="ECO:0000256" key="1">
    <source>
        <dbReference type="ARBA" id="ARBA00022801"/>
    </source>
</evidence>
<dbReference type="Gene3D" id="3.40.50.300">
    <property type="entry name" value="P-loop containing nucleotide triphosphate hydrolases"/>
    <property type="match status" value="1"/>
</dbReference>
<evidence type="ECO:0000256" key="3">
    <source>
        <dbReference type="PROSITE-ProRule" id="PRU00325"/>
    </source>
</evidence>
<feature type="domain" description="Helicase ATP-binding" evidence="5">
    <location>
        <begin position="607"/>
        <end position="767"/>
    </location>
</feature>
<keyword evidence="3" id="KW-0863">Zinc-finger</keyword>
<dbReference type="EMBL" id="AP023086">
    <property type="protein sequence ID" value="BCD99920.1"/>
    <property type="molecule type" value="Genomic_DNA"/>
</dbReference>
<dbReference type="Pfam" id="PF00271">
    <property type="entry name" value="Helicase_C"/>
    <property type="match status" value="1"/>
</dbReference>
<dbReference type="GO" id="GO:0004386">
    <property type="term" value="F:helicase activity"/>
    <property type="evidence" value="ECO:0007669"/>
    <property type="project" value="UniProtKB-KW"/>
</dbReference>
<protein>
    <submittedName>
        <fullName evidence="7">Uncharacterized protein</fullName>
    </submittedName>
</protein>
<dbReference type="PROSITE" id="PS50966">
    <property type="entry name" value="ZF_SWIM"/>
    <property type="match status" value="1"/>
</dbReference>
<dbReference type="GO" id="GO:0005524">
    <property type="term" value="F:ATP binding"/>
    <property type="evidence" value="ECO:0007669"/>
    <property type="project" value="InterPro"/>
</dbReference>
<dbReference type="Pfam" id="PF04434">
    <property type="entry name" value="SWIM"/>
    <property type="match status" value="1"/>
</dbReference>
<dbReference type="PANTHER" id="PTHR10799">
    <property type="entry name" value="SNF2/RAD54 HELICASE FAMILY"/>
    <property type="match status" value="1"/>
</dbReference>
<keyword evidence="3" id="KW-0479">Metal-binding</keyword>
<evidence type="ECO:0000256" key="2">
    <source>
        <dbReference type="ARBA" id="ARBA00022806"/>
    </source>
</evidence>
<accession>A0AAN1WLS6</accession>
<dbReference type="InterPro" id="IPR014001">
    <property type="entry name" value="Helicase_ATP-bd"/>
</dbReference>
<keyword evidence="3" id="KW-0862">Zinc</keyword>
<dbReference type="PROSITE" id="PS51192">
    <property type="entry name" value="HELICASE_ATP_BIND_1"/>
    <property type="match status" value="1"/>
</dbReference>
<dbReference type="Proteomes" id="UP001320119">
    <property type="component" value="Chromosome"/>
</dbReference>
<dbReference type="InterPro" id="IPR001650">
    <property type="entry name" value="Helicase_C-like"/>
</dbReference>
<gene>
    <name evidence="7" type="ORF">MARGE09_P4122</name>
</gene>
<dbReference type="InterPro" id="IPR000330">
    <property type="entry name" value="SNF2_N"/>
</dbReference>
<dbReference type="CDD" id="cd18012">
    <property type="entry name" value="DEXQc_arch_SWI2_SNF2"/>
    <property type="match status" value="1"/>
</dbReference>
<sequence length="1056" mass="119863">MSLQDKVQRDHFSAAIWQRGKSLFNEGAVGSLKYSQNGVSCVVIGSRGNKYRVSITASNQYIEYQCNCPYGFSCKHAAAVIFAMKAAQPARLLPISAKRPATSPQDSWLQQCQLVLEKQPTKALNTAADKNTLYYLLEEKDRQLYLNPVVDLSYRKEDELNLVPCNEYHDDGDVFDQKIAQLWESQYVQSTEQLINDDISCLMLQLALESGRLYDSNSSRSKLNAAPLLLGSSVPLDIHWIKKHATLDCELRVQGLPDAKIYLAQRPWYRDNNTLGPLESLVNGQRLSLLQAMPELPLNKMTATHSAFFSSLPTTVQPDIPELLEIHLTEARFELILCARDQFPALQLKVHYGDFSFDAGWHRLDLLDKDQRHEMNGQHYRITCDGKTELDAIRALEILGFKAEFDSLEVEKSHKKIWMIFSFDEVQRITRWQAVLPKLADLCEKRGWLCTTDPSYRAPTELDASLHTEVGDQDNGWFSMALSLQVDGLDINSQELLQRWFAEGFPKQLMIQSAGQWHIIEMQRFRHLTQTLEELYSGEKFGEAISLPPYRVPMLQEFSELDERRAPNFKKLKKQLQNFKGIKPVAVPKKLNAQLRDYQQDGLNWLNFLQQHQLGGILADDMGLGKTLQTLALLQKLKSGRKLNNGCLIVAPTSLLWNWQSEAERFSPGLSVLILHGPERKEDIPDIPFYDLVVTSYGVLQRDIDILKQHCFDVIVLDEAQAIKNANAKTTRAARQLQGNMRLALTGTPLENHLGELWSIMDFALPNLLGKQEHFNKHYRKPIESEQNESVNQRLAQQVAPFMLRRHKGDVAKELPPKNVIVQHVHLEKDQRKLYEGIRNSMEKHVRQLFQEKGAKRSHIEFLDALLKLRQACIDPSLVKLAQAKKVKNSAKRSWLQETLPEMVHEGRRVLVFSQFVSMLSVIADDLNKAKIPFIKLTGASKNRGELVKLFQAGEAPIFLISLKAGGSGLNLTAADTVIHVDPWWNPAVEDQATDRAYRIGQDKTVFVYKLVAQGTVEEKIQALQADKKALADALFDGTQKSKLPKSSDELLALLG</sequence>
<reference evidence="7 8" key="1">
    <citation type="journal article" date="2022" name="IScience">
        <title>An ultrasensitive nanofiber-based assay for enzymatic hydrolysis and deep-sea microbial degradation of cellulose.</title>
        <authorList>
            <person name="Tsudome M."/>
            <person name="Tachioka M."/>
            <person name="Miyazaki M."/>
            <person name="Uchimura K."/>
            <person name="Tsuda M."/>
            <person name="Takaki Y."/>
            <person name="Deguchi S."/>
        </authorList>
    </citation>
    <scope>NUCLEOTIDE SEQUENCE [LARGE SCALE GENOMIC DNA]</scope>
    <source>
        <strain evidence="7 8">GE09</strain>
    </source>
</reference>
<evidence type="ECO:0000259" key="6">
    <source>
        <dbReference type="PROSITE" id="PS51194"/>
    </source>
</evidence>
<dbReference type="PROSITE" id="PS51194">
    <property type="entry name" value="HELICASE_CTER"/>
    <property type="match status" value="1"/>
</dbReference>
<organism evidence="7 8">
    <name type="scientific">Marinagarivorans cellulosilyticus</name>
    <dbReference type="NCBI Taxonomy" id="2721545"/>
    <lineage>
        <taxon>Bacteria</taxon>
        <taxon>Pseudomonadati</taxon>
        <taxon>Pseudomonadota</taxon>
        <taxon>Gammaproteobacteria</taxon>
        <taxon>Cellvibrionales</taxon>
        <taxon>Cellvibrionaceae</taxon>
        <taxon>Marinagarivorans</taxon>
    </lineage>
</organism>
<dbReference type="Pfam" id="PF00176">
    <property type="entry name" value="SNF2-rel_dom"/>
    <property type="match status" value="1"/>
</dbReference>
<dbReference type="SMART" id="SM00487">
    <property type="entry name" value="DEXDc"/>
    <property type="match status" value="1"/>
</dbReference>
<dbReference type="RefSeq" id="WP_236985220.1">
    <property type="nucleotide sequence ID" value="NZ_AP023086.1"/>
</dbReference>
<keyword evidence="2" id="KW-0067">ATP-binding</keyword>
<dbReference type="InterPro" id="IPR038718">
    <property type="entry name" value="SNF2-like_sf"/>
</dbReference>
<keyword evidence="2" id="KW-0547">Nucleotide-binding</keyword>
<keyword evidence="8" id="KW-1185">Reference proteome</keyword>
<dbReference type="SUPFAM" id="SSF52540">
    <property type="entry name" value="P-loop containing nucleoside triphosphate hydrolases"/>
    <property type="match status" value="2"/>
</dbReference>
<dbReference type="InterPro" id="IPR007527">
    <property type="entry name" value="Znf_SWIM"/>
</dbReference>
<dbReference type="InterPro" id="IPR049730">
    <property type="entry name" value="SNF2/RAD54-like_C"/>
</dbReference>
<dbReference type="CDD" id="cd18793">
    <property type="entry name" value="SF2_C_SNF"/>
    <property type="match status" value="1"/>
</dbReference>
<keyword evidence="2" id="KW-0347">Helicase</keyword>
<dbReference type="Gene3D" id="3.40.50.10810">
    <property type="entry name" value="Tandem AAA-ATPase domain"/>
    <property type="match status" value="1"/>
</dbReference>
<dbReference type="KEGG" id="marq:MARGE09_P4122"/>
<evidence type="ECO:0000259" key="5">
    <source>
        <dbReference type="PROSITE" id="PS51192"/>
    </source>
</evidence>
<feature type="domain" description="Helicase C-terminal" evidence="6">
    <location>
        <begin position="895"/>
        <end position="1052"/>
    </location>
</feature>
<dbReference type="InterPro" id="IPR027417">
    <property type="entry name" value="P-loop_NTPase"/>
</dbReference>